<proteinExistence type="inferred from homology"/>
<keyword evidence="5 9" id="KW-0547">Nucleotide-binding</keyword>
<evidence type="ECO:0000256" key="10">
    <source>
        <dbReference type="RuleBase" id="RU003835"/>
    </source>
</evidence>
<dbReference type="PANTHER" id="PTHR21060:SF3">
    <property type="entry name" value="BUTYRATE KINASE 2-RELATED"/>
    <property type="match status" value="1"/>
</dbReference>
<dbReference type="NCBIfam" id="NF002834">
    <property type="entry name" value="PRK03011.1-5"/>
    <property type="match status" value="1"/>
</dbReference>
<dbReference type="GO" id="GO:0005737">
    <property type="term" value="C:cytoplasm"/>
    <property type="evidence" value="ECO:0007669"/>
    <property type="project" value="UniProtKB-SubCell"/>
</dbReference>
<dbReference type="KEGG" id="minf:MESINF_0193"/>
<dbReference type="PIRSF" id="PIRSF036458">
    <property type="entry name" value="Butyrate_kin"/>
    <property type="match status" value="1"/>
</dbReference>
<evidence type="ECO:0000256" key="9">
    <source>
        <dbReference type="HAMAP-Rule" id="MF_00542"/>
    </source>
</evidence>
<dbReference type="EMBL" id="LS974202">
    <property type="protein sequence ID" value="SSC11642.1"/>
    <property type="molecule type" value="Genomic_DNA"/>
</dbReference>
<evidence type="ECO:0000256" key="7">
    <source>
        <dbReference type="ARBA" id="ARBA00022840"/>
    </source>
</evidence>
<name>A0A7Z7LCR7_9BACT</name>
<dbReference type="AlphaFoldDB" id="A0A7Z7LCR7"/>
<comment type="subcellular location">
    <subcellularLocation>
        <location evidence="1 9">Cytoplasm</location>
    </subcellularLocation>
</comment>
<evidence type="ECO:0000256" key="4">
    <source>
        <dbReference type="ARBA" id="ARBA00022679"/>
    </source>
</evidence>
<dbReference type="InterPro" id="IPR043129">
    <property type="entry name" value="ATPase_NBD"/>
</dbReference>
<keyword evidence="12" id="KW-1185">Reference proteome</keyword>
<sequence>MPIVLVINPGSTSTKLALFNDRELIREHTIRHQPEELSQFNTLYEQRIFRKKLIVEFLQKSGYPLDRIDLIVGRGGMLKPLQGGTYYVNDSMIEDLKTARYGEHASNLGAILARELLSESGRDIPVFIADPVVVDEMEPLAKYSGHPDFKRRSIFHALNQKAVARQVAARYGKRYEEMNLVVIHMGGGISIGAHRKGKVIDVNNALDGDGPFSPERSGTLPLTGLIKLCFSGTYTKDEMKKLIKGKGGLMAYTGTTDCQKVQMYIRQGDQNCKMAYKAMAYQIIKWAGKMAAALRGEVDSIIITGGIAYDKNFMIPWLTEKLSFIAPIDIVPGGNEELALAMAGLRVIEGSEEAREYDGLSR</sequence>
<organism evidence="11 12">
    <name type="scientific">Mesotoga infera</name>
    <dbReference type="NCBI Taxonomy" id="1236046"/>
    <lineage>
        <taxon>Bacteria</taxon>
        <taxon>Thermotogati</taxon>
        <taxon>Thermotogota</taxon>
        <taxon>Thermotogae</taxon>
        <taxon>Kosmotogales</taxon>
        <taxon>Kosmotogaceae</taxon>
        <taxon>Mesotoga</taxon>
    </lineage>
</organism>
<protein>
    <recommendedName>
        <fullName evidence="9">Probable butyrate kinase</fullName>
        <shortName evidence="9">BK</shortName>
        <ecNumber evidence="9">2.7.2.7</ecNumber>
    </recommendedName>
    <alternativeName>
        <fullName evidence="9">Branched-chain carboxylic acid kinase</fullName>
    </alternativeName>
</protein>
<reference evidence="11 12" key="1">
    <citation type="submission" date="2017-01" db="EMBL/GenBank/DDBJ databases">
        <authorList>
            <person name="Erauso G."/>
        </authorList>
    </citation>
    <scope>NUCLEOTIDE SEQUENCE [LARGE SCALE GENOMIC DNA]</scope>
    <source>
        <strain evidence="11">MESINF1</strain>
    </source>
</reference>
<dbReference type="GO" id="GO:0006083">
    <property type="term" value="P:acetate metabolic process"/>
    <property type="evidence" value="ECO:0007669"/>
    <property type="project" value="TreeGrafter"/>
</dbReference>
<evidence type="ECO:0000256" key="1">
    <source>
        <dbReference type="ARBA" id="ARBA00004496"/>
    </source>
</evidence>
<evidence type="ECO:0000256" key="2">
    <source>
        <dbReference type="ARBA" id="ARBA00008748"/>
    </source>
</evidence>
<evidence type="ECO:0000256" key="3">
    <source>
        <dbReference type="ARBA" id="ARBA00022490"/>
    </source>
</evidence>
<dbReference type="SUPFAM" id="SSF53067">
    <property type="entry name" value="Actin-like ATPase domain"/>
    <property type="match status" value="2"/>
</dbReference>
<keyword evidence="7 9" id="KW-0067">ATP-binding</keyword>
<dbReference type="Gene3D" id="3.30.420.40">
    <property type="match status" value="2"/>
</dbReference>
<dbReference type="Pfam" id="PF00871">
    <property type="entry name" value="Acetate_kinase"/>
    <property type="match status" value="1"/>
</dbReference>
<dbReference type="PANTHER" id="PTHR21060">
    <property type="entry name" value="ACETATE KINASE"/>
    <property type="match status" value="1"/>
</dbReference>
<accession>A0A7Z7LCR7</accession>
<dbReference type="CDD" id="cd24011">
    <property type="entry name" value="ASKHA_NBD_BK"/>
    <property type="match status" value="1"/>
</dbReference>
<dbReference type="GO" id="GO:0005524">
    <property type="term" value="F:ATP binding"/>
    <property type="evidence" value="ECO:0007669"/>
    <property type="project" value="UniProtKB-KW"/>
</dbReference>
<gene>
    <name evidence="9 11" type="primary">buk</name>
    <name evidence="11" type="ORF">MESINF_0193</name>
</gene>
<dbReference type="InterPro" id="IPR000890">
    <property type="entry name" value="Aliphatic_acid_kin_short-chain"/>
</dbReference>
<keyword evidence="6 9" id="KW-0418">Kinase</keyword>
<dbReference type="NCBIfam" id="TIGR02707">
    <property type="entry name" value="butyr_kinase"/>
    <property type="match status" value="1"/>
</dbReference>
<dbReference type="PROSITE" id="PS01076">
    <property type="entry name" value="ACETATE_KINASE_2"/>
    <property type="match status" value="1"/>
</dbReference>
<comment type="catalytic activity">
    <reaction evidence="8 9">
        <text>butanoate + ATP = butanoyl phosphate + ADP</text>
        <dbReference type="Rhea" id="RHEA:13585"/>
        <dbReference type="ChEBI" id="CHEBI:17968"/>
        <dbReference type="ChEBI" id="CHEBI:30616"/>
        <dbReference type="ChEBI" id="CHEBI:58079"/>
        <dbReference type="ChEBI" id="CHEBI:456216"/>
        <dbReference type="EC" id="2.7.2.7"/>
    </reaction>
</comment>
<dbReference type="EC" id="2.7.2.7" evidence="9"/>
<dbReference type="InterPro" id="IPR011245">
    <property type="entry name" value="Butyrate_kin"/>
</dbReference>
<evidence type="ECO:0000313" key="11">
    <source>
        <dbReference type="EMBL" id="SSC11642.1"/>
    </source>
</evidence>
<dbReference type="GO" id="GO:0008776">
    <property type="term" value="F:acetate kinase activity"/>
    <property type="evidence" value="ECO:0007669"/>
    <property type="project" value="TreeGrafter"/>
</dbReference>
<dbReference type="HAMAP" id="MF_00542">
    <property type="entry name" value="Butyrate_kinase"/>
    <property type="match status" value="1"/>
</dbReference>
<evidence type="ECO:0000256" key="6">
    <source>
        <dbReference type="ARBA" id="ARBA00022777"/>
    </source>
</evidence>
<dbReference type="RefSeq" id="WP_169698090.1">
    <property type="nucleotide sequence ID" value="NZ_LS974202.1"/>
</dbReference>
<dbReference type="InterPro" id="IPR023865">
    <property type="entry name" value="Aliphatic_acid_kinase_CS"/>
</dbReference>
<evidence type="ECO:0000256" key="8">
    <source>
        <dbReference type="ARBA" id="ARBA00048596"/>
    </source>
</evidence>
<dbReference type="GO" id="GO:0047761">
    <property type="term" value="F:butyrate kinase activity"/>
    <property type="evidence" value="ECO:0007669"/>
    <property type="project" value="UniProtKB-UniRule"/>
</dbReference>
<keyword evidence="3 9" id="KW-0963">Cytoplasm</keyword>
<evidence type="ECO:0000256" key="5">
    <source>
        <dbReference type="ARBA" id="ARBA00022741"/>
    </source>
</evidence>
<dbReference type="PROSITE" id="PS01075">
    <property type="entry name" value="ACETATE_KINASE_1"/>
    <property type="match status" value="1"/>
</dbReference>
<keyword evidence="4 9" id="KW-0808">Transferase</keyword>
<comment type="similarity">
    <text evidence="2 9 10">Belongs to the acetokinase family.</text>
</comment>
<dbReference type="PRINTS" id="PR00471">
    <property type="entry name" value="ACETATEKNASE"/>
</dbReference>
<evidence type="ECO:0000313" key="12">
    <source>
        <dbReference type="Proteomes" id="UP000250796"/>
    </source>
</evidence>
<dbReference type="Proteomes" id="UP000250796">
    <property type="component" value="Chromosome MESINF"/>
</dbReference>